<reference evidence="2" key="1">
    <citation type="journal article" date="2021" name="PeerJ">
        <title>Extensive microbial diversity within the chicken gut microbiome revealed by metagenomics and culture.</title>
        <authorList>
            <person name="Gilroy R."/>
            <person name="Ravi A."/>
            <person name="Getino M."/>
            <person name="Pursley I."/>
            <person name="Horton D.L."/>
            <person name="Alikhan N.F."/>
            <person name="Baker D."/>
            <person name="Gharbi K."/>
            <person name="Hall N."/>
            <person name="Watson M."/>
            <person name="Adriaenssens E.M."/>
            <person name="Foster-Nyarko E."/>
            <person name="Jarju S."/>
            <person name="Secka A."/>
            <person name="Antonio M."/>
            <person name="Oren A."/>
            <person name="Chaudhuri R.R."/>
            <person name="La Ragione R."/>
            <person name="Hildebrand F."/>
            <person name="Pallen M.J."/>
        </authorList>
    </citation>
    <scope>NUCLEOTIDE SEQUENCE</scope>
    <source>
        <strain evidence="2">ChiSxjej3B15-24422</strain>
    </source>
</reference>
<gene>
    <name evidence="2" type="ORF">H9831_13815</name>
</gene>
<name>A0A9D1YV47_9FIRM</name>
<dbReference type="EMBL" id="DXDD01000171">
    <property type="protein sequence ID" value="HIY61727.1"/>
    <property type="molecule type" value="Genomic_DNA"/>
</dbReference>
<reference evidence="2" key="2">
    <citation type="submission" date="2021-04" db="EMBL/GenBank/DDBJ databases">
        <authorList>
            <person name="Gilroy R."/>
        </authorList>
    </citation>
    <scope>NUCLEOTIDE SEQUENCE</scope>
    <source>
        <strain evidence="2">ChiSxjej3B15-24422</strain>
    </source>
</reference>
<dbReference type="InterPro" id="IPR038461">
    <property type="entry name" value="Schlafen_AlbA_2_dom_sf"/>
</dbReference>
<evidence type="ECO:0000259" key="1">
    <source>
        <dbReference type="Pfam" id="PF04326"/>
    </source>
</evidence>
<dbReference type="Gene3D" id="3.30.565.60">
    <property type="match status" value="1"/>
</dbReference>
<dbReference type="InterPro" id="IPR038475">
    <property type="entry name" value="RecG_C_sf"/>
</dbReference>
<dbReference type="Gene3D" id="3.30.950.30">
    <property type="entry name" value="Schlafen, AAA domain"/>
    <property type="match status" value="1"/>
</dbReference>
<feature type="domain" description="Schlafen AlbA-2" evidence="1">
    <location>
        <begin position="15"/>
        <end position="123"/>
    </location>
</feature>
<dbReference type="Pfam" id="PF13749">
    <property type="entry name" value="HATPase_c_4"/>
    <property type="match status" value="1"/>
</dbReference>
<dbReference type="Proteomes" id="UP000824007">
    <property type="component" value="Unassembled WGS sequence"/>
</dbReference>
<dbReference type="InterPro" id="IPR007421">
    <property type="entry name" value="Schlafen_AlbA_2_dom"/>
</dbReference>
<dbReference type="PANTHER" id="PTHR30595:SF6">
    <property type="entry name" value="SCHLAFEN ALBA-2 DOMAIN-CONTAINING PROTEIN"/>
    <property type="match status" value="1"/>
</dbReference>
<dbReference type="Pfam" id="PF04326">
    <property type="entry name" value="SLFN_AlbA_2"/>
    <property type="match status" value="1"/>
</dbReference>
<organism evidence="2 3">
    <name type="scientific">Candidatus Eisenbergiella pullistercoris</name>
    <dbReference type="NCBI Taxonomy" id="2838555"/>
    <lineage>
        <taxon>Bacteria</taxon>
        <taxon>Bacillati</taxon>
        <taxon>Bacillota</taxon>
        <taxon>Clostridia</taxon>
        <taxon>Lachnospirales</taxon>
        <taxon>Lachnospiraceae</taxon>
        <taxon>Eisenbergiella</taxon>
    </lineage>
</organism>
<protein>
    <submittedName>
        <fullName evidence="2">DNA binding domain-containing protein</fullName>
    </submittedName>
</protein>
<proteinExistence type="predicted"/>
<evidence type="ECO:0000313" key="2">
    <source>
        <dbReference type="EMBL" id="HIY61727.1"/>
    </source>
</evidence>
<dbReference type="AlphaFoldDB" id="A0A9D1YV47"/>
<dbReference type="PANTHER" id="PTHR30595">
    <property type="entry name" value="GLPR-RELATED TRANSCRIPTIONAL REPRESSOR"/>
    <property type="match status" value="1"/>
</dbReference>
<comment type="caution">
    <text evidence="2">The sequence shown here is derived from an EMBL/GenBank/DDBJ whole genome shotgun (WGS) entry which is preliminary data.</text>
</comment>
<sequence length="349" mass="39917">MQDDHAVKELLNAKEGEQVQFKEAKNRFDSSEAARICCALSNCGGGKLVFGISDKRPRHVVGSAAFDQPERTRKGLIEKLKVMVDFQLYEYNEKRVLVFDVASRPLGLPVQADGVAWWYEGDSLIPMPEDVRRKIYEETGVDFSGTVCVGARFSDIDENAVEVFRKRWIEKSGNTRLKGLEPEQLLRDCEAITEEGITYAALILFGKRSAVRRFLPQAEIVFEYRSSDASGPASQREEFQSGFFSCYDRIWELINLRNDKQHYQDGFFVYDISTFNERVVREAILNAVSHRMYQMSGSIFIRQYRDRLVVESPGGFPNGITLDNILNRQSPRNRRIAEIYGTALKAYSK</sequence>
<accession>A0A9D1YV47</accession>
<evidence type="ECO:0000313" key="3">
    <source>
        <dbReference type="Proteomes" id="UP000824007"/>
    </source>
</evidence>